<dbReference type="Pfam" id="PF00059">
    <property type="entry name" value="Lectin_C"/>
    <property type="match status" value="1"/>
</dbReference>
<dbReference type="PANTHER" id="PTHR22803">
    <property type="entry name" value="MANNOSE, PHOSPHOLIPASE, LECTIN RECEPTOR RELATED"/>
    <property type="match status" value="1"/>
</dbReference>
<dbReference type="CDD" id="cd00037">
    <property type="entry name" value="CLECT"/>
    <property type="match status" value="1"/>
</dbReference>
<evidence type="ECO:0000259" key="1">
    <source>
        <dbReference type="PROSITE" id="PS50041"/>
    </source>
</evidence>
<dbReference type="Proteomes" id="UP001445076">
    <property type="component" value="Unassembled WGS sequence"/>
</dbReference>
<name>A0AAW0Y450_CHEQU</name>
<dbReference type="InterPro" id="IPR050111">
    <property type="entry name" value="C-type_lectin/snaclec_domain"/>
</dbReference>
<reference evidence="2 3" key="1">
    <citation type="journal article" date="2024" name="BMC Genomics">
        <title>Genome assembly of redclaw crayfish (Cherax quadricarinatus) provides insights into its immune adaptation and hypoxia tolerance.</title>
        <authorList>
            <person name="Liu Z."/>
            <person name="Zheng J."/>
            <person name="Li H."/>
            <person name="Fang K."/>
            <person name="Wang S."/>
            <person name="He J."/>
            <person name="Zhou D."/>
            <person name="Weng S."/>
            <person name="Chi M."/>
            <person name="Gu Z."/>
            <person name="He J."/>
            <person name="Li F."/>
            <person name="Wang M."/>
        </authorList>
    </citation>
    <scope>NUCLEOTIDE SEQUENCE [LARGE SCALE GENOMIC DNA]</scope>
    <source>
        <strain evidence="2">ZL_2023a</strain>
    </source>
</reference>
<feature type="domain" description="C-type lectin" evidence="1">
    <location>
        <begin position="55"/>
        <end position="180"/>
    </location>
</feature>
<accession>A0AAW0Y450</accession>
<dbReference type="InterPro" id="IPR001304">
    <property type="entry name" value="C-type_lectin-like"/>
</dbReference>
<proteinExistence type="predicted"/>
<evidence type="ECO:0000313" key="3">
    <source>
        <dbReference type="Proteomes" id="UP001445076"/>
    </source>
</evidence>
<keyword evidence="3" id="KW-1185">Reference proteome</keyword>
<dbReference type="PROSITE" id="PS50041">
    <property type="entry name" value="C_TYPE_LECTIN_2"/>
    <property type="match status" value="1"/>
</dbReference>
<dbReference type="AlphaFoldDB" id="A0AAW0Y450"/>
<evidence type="ECO:0000313" key="2">
    <source>
        <dbReference type="EMBL" id="KAK8751588.1"/>
    </source>
</evidence>
<sequence length="197" mass="22294">MCLSASVQQMWERMASLPVMVVVSVALVSSVMAAGCRAPFVQQVDESCLHVVVSYQLNNQGAPVSWAGARSSCRKVGGDLVVLDSHEKLQVLSRYLDTVLPEETKAGYIYWVGGYRVGRKRWRWVDGSLVDLKSHIWTPSRPTQDNVDRFTILVPVDQVHHRRYLLDYETSSRGPGFVCEWKERNTSDSSEERSDFL</sequence>
<dbReference type="InterPro" id="IPR016187">
    <property type="entry name" value="CTDL_fold"/>
</dbReference>
<dbReference type="InterPro" id="IPR016186">
    <property type="entry name" value="C-type_lectin-like/link_sf"/>
</dbReference>
<gene>
    <name evidence="2" type="ORF">OTU49_009291</name>
</gene>
<dbReference type="EMBL" id="JARKIK010000005">
    <property type="protein sequence ID" value="KAK8751588.1"/>
    <property type="molecule type" value="Genomic_DNA"/>
</dbReference>
<protein>
    <recommendedName>
        <fullName evidence="1">C-type lectin domain-containing protein</fullName>
    </recommendedName>
</protein>
<dbReference type="SMART" id="SM00034">
    <property type="entry name" value="CLECT"/>
    <property type="match status" value="1"/>
</dbReference>
<dbReference type="Gene3D" id="3.10.100.10">
    <property type="entry name" value="Mannose-Binding Protein A, subunit A"/>
    <property type="match status" value="1"/>
</dbReference>
<dbReference type="SUPFAM" id="SSF56436">
    <property type="entry name" value="C-type lectin-like"/>
    <property type="match status" value="1"/>
</dbReference>
<organism evidence="2 3">
    <name type="scientific">Cherax quadricarinatus</name>
    <name type="common">Australian red claw crayfish</name>
    <dbReference type="NCBI Taxonomy" id="27406"/>
    <lineage>
        <taxon>Eukaryota</taxon>
        <taxon>Metazoa</taxon>
        <taxon>Ecdysozoa</taxon>
        <taxon>Arthropoda</taxon>
        <taxon>Crustacea</taxon>
        <taxon>Multicrustacea</taxon>
        <taxon>Malacostraca</taxon>
        <taxon>Eumalacostraca</taxon>
        <taxon>Eucarida</taxon>
        <taxon>Decapoda</taxon>
        <taxon>Pleocyemata</taxon>
        <taxon>Astacidea</taxon>
        <taxon>Parastacoidea</taxon>
        <taxon>Parastacidae</taxon>
        <taxon>Cherax</taxon>
    </lineage>
</organism>
<comment type="caution">
    <text evidence="2">The sequence shown here is derived from an EMBL/GenBank/DDBJ whole genome shotgun (WGS) entry which is preliminary data.</text>
</comment>